<evidence type="ECO:0000313" key="4">
    <source>
        <dbReference type="Proteomes" id="UP000231276"/>
    </source>
</evidence>
<proteinExistence type="predicted"/>
<evidence type="ECO:0000313" key="3">
    <source>
        <dbReference type="EMBL" id="PIP86441.1"/>
    </source>
</evidence>
<dbReference type="EMBL" id="PCTS01000029">
    <property type="protein sequence ID" value="PIP86441.1"/>
    <property type="molecule type" value="Genomic_DNA"/>
</dbReference>
<comment type="caution">
    <text evidence="3">The sequence shown here is derived from an EMBL/GenBank/DDBJ whole genome shotgun (WGS) entry which is preliminary data.</text>
</comment>
<reference evidence="3 4" key="1">
    <citation type="submission" date="2017-09" db="EMBL/GenBank/DDBJ databases">
        <title>Depth-based differentiation of microbial function through sediment-hosted aquifers and enrichment of novel symbionts in the deep terrestrial subsurface.</title>
        <authorList>
            <person name="Probst A.J."/>
            <person name="Ladd B."/>
            <person name="Jarett J.K."/>
            <person name="Geller-Mcgrath D.E."/>
            <person name="Sieber C.M."/>
            <person name="Emerson J.B."/>
            <person name="Anantharaman K."/>
            <person name="Thomas B.C."/>
            <person name="Malmstrom R."/>
            <person name="Stieglmeier M."/>
            <person name="Klingl A."/>
            <person name="Woyke T."/>
            <person name="Ryan C.M."/>
            <person name="Banfield J.F."/>
        </authorList>
    </citation>
    <scope>NUCLEOTIDE SEQUENCE [LARGE SCALE GENOMIC DNA]</scope>
    <source>
        <strain evidence="3">CG22_combo_CG10-13_8_21_14_all_43_18</strain>
    </source>
</reference>
<protein>
    <recommendedName>
        <fullName evidence="5">Glycosyl transferase family 1 domain-containing protein</fullName>
    </recommendedName>
</protein>
<keyword evidence="2" id="KW-0808">Transferase</keyword>
<evidence type="ECO:0008006" key="5">
    <source>
        <dbReference type="Google" id="ProtNLM"/>
    </source>
</evidence>
<dbReference type="PANTHER" id="PTHR12526:SF629">
    <property type="entry name" value="TEICHURONIC ACID BIOSYNTHESIS GLYCOSYLTRANSFERASE TUAH-RELATED"/>
    <property type="match status" value="1"/>
</dbReference>
<dbReference type="Gene3D" id="3.40.50.2000">
    <property type="entry name" value="Glycogen Phosphorylase B"/>
    <property type="match status" value="2"/>
</dbReference>
<sequence length="349" mass="40535">MKILFFTKGNRNVASSRQRVWQLAERLEEKYGLEYDVVHGIGYNLFSLDPGRFSLWWGVVKKLFNKKYNLFFVHKSLFPLDIVKWIIIASKIRRVPIIYDLDDAEWAHSRLKTKLLAKNAKIVFCGSHHIKEKIGNWTEKTILIPTVIDFDIYSKYTIKHTEKDVLNIGWVGFGPSYVRDGHLEVLRDALEEVSKDIKIKFTFIGSKGEPFVKDYFKGNYEVKFIDELNWSNPNEVPKALKEEGIDIGVAPILETKFDKAKCAFKIIEYMAVGLPVIVSPVGEQKVVARDETDGFYAKNKNEWVKYIKRLSDFKLRKKMGLSGQERIKKNYSYESILSVVYKEIKNATK</sequence>
<dbReference type="PANTHER" id="PTHR12526">
    <property type="entry name" value="GLYCOSYLTRANSFERASE"/>
    <property type="match status" value="1"/>
</dbReference>
<dbReference type="Proteomes" id="UP000231276">
    <property type="component" value="Unassembled WGS sequence"/>
</dbReference>
<dbReference type="Pfam" id="PF13692">
    <property type="entry name" value="Glyco_trans_1_4"/>
    <property type="match status" value="1"/>
</dbReference>
<keyword evidence="1" id="KW-0328">Glycosyltransferase</keyword>
<dbReference type="CDD" id="cd03801">
    <property type="entry name" value="GT4_PimA-like"/>
    <property type="match status" value="1"/>
</dbReference>
<evidence type="ECO:0000256" key="1">
    <source>
        <dbReference type="ARBA" id="ARBA00022676"/>
    </source>
</evidence>
<accession>A0A2H0DWS0</accession>
<organism evidence="3 4">
    <name type="scientific">Candidatus Campbellbacteria bacterium CG22_combo_CG10-13_8_21_14_all_43_18</name>
    <dbReference type="NCBI Taxonomy" id="1974530"/>
    <lineage>
        <taxon>Bacteria</taxon>
        <taxon>Candidatus Campbelliibacteriota</taxon>
    </lineage>
</organism>
<dbReference type="SUPFAM" id="SSF53756">
    <property type="entry name" value="UDP-Glycosyltransferase/glycogen phosphorylase"/>
    <property type="match status" value="1"/>
</dbReference>
<gene>
    <name evidence="3" type="ORF">COW82_02175</name>
</gene>
<name>A0A2H0DWS0_9BACT</name>
<dbReference type="AlphaFoldDB" id="A0A2H0DWS0"/>
<dbReference type="GO" id="GO:0016757">
    <property type="term" value="F:glycosyltransferase activity"/>
    <property type="evidence" value="ECO:0007669"/>
    <property type="project" value="UniProtKB-KW"/>
</dbReference>
<evidence type="ECO:0000256" key="2">
    <source>
        <dbReference type="ARBA" id="ARBA00022679"/>
    </source>
</evidence>